<dbReference type="EMBL" id="AEIG01000020">
    <property type="protein sequence ID" value="EGG30252.1"/>
    <property type="molecule type" value="Genomic_DNA"/>
</dbReference>
<dbReference type="Proteomes" id="UP000005615">
    <property type="component" value="Unassembled WGS sequence"/>
</dbReference>
<dbReference type="AlphaFoldDB" id="F3L0E2"/>
<reference evidence="1 2" key="1">
    <citation type="journal article" date="2011" name="J. Bacteriol.">
        <title>Genome sequence of strain IMCC3088, a proteorhodopsin-containing marine bacterium belonging to the OM60/NOR5 clade.</title>
        <authorList>
            <person name="Jang Y."/>
            <person name="Oh H.M."/>
            <person name="Kang I."/>
            <person name="Lee K."/>
            <person name="Yang S.J."/>
            <person name="Cho J.C."/>
        </authorList>
    </citation>
    <scope>NUCLEOTIDE SEQUENCE [LARGE SCALE GENOMIC DNA]</scope>
    <source>
        <strain evidence="1 2">IMCC3088</strain>
    </source>
</reference>
<dbReference type="STRING" id="2518989.IMCC3088_858"/>
<comment type="caution">
    <text evidence="1">The sequence shown here is derived from an EMBL/GenBank/DDBJ whole genome shotgun (WGS) entry which is preliminary data.</text>
</comment>
<evidence type="ECO:0000313" key="2">
    <source>
        <dbReference type="Proteomes" id="UP000005615"/>
    </source>
</evidence>
<keyword evidence="2" id="KW-1185">Reference proteome</keyword>
<gene>
    <name evidence="1" type="ORF">IMCC3088_858</name>
</gene>
<name>F3L0E2_9GAMM</name>
<sequence length="89" mass="9725">MDKLPLRPDNIFIITDGLPTQGDKKPKGATISGADREKLFREAVKKLPKGVPINTILAPMEGDPMAAAYYWQLALGTQGSFISPSKDWP</sequence>
<dbReference type="eggNOG" id="COG1196">
    <property type="taxonomic scope" value="Bacteria"/>
</dbReference>
<evidence type="ECO:0008006" key="3">
    <source>
        <dbReference type="Google" id="ProtNLM"/>
    </source>
</evidence>
<organism evidence="1 2">
    <name type="scientific">Aequoribacter fuscus</name>
    <dbReference type="NCBI Taxonomy" id="2518989"/>
    <lineage>
        <taxon>Bacteria</taxon>
        <taxon>Pseudomonadati</taxon>
        <taxon>Pseudomonadota</taxon>
        <taxon>Gammaproteobacteria</taxon>
        <taxon>Cellvibrionales</taxon>
        <taxon>Halieaceae</taxon>
        <taxon>Aequoribacter</taxon>
    </lineage>
</organism>
<protein>
    <recommendedName>
        <fullName evidence="3">VWA domain-containing protein</fullName>
    </recommendedName>
</protein>
<accession>F3L0E2</accession>
<evidence type="ECO:0000313" key="1">
    <source>
        <dbReference type="EMBL" id="EGG30252.1"/>
    </source>
</evidence>
<proteinExistence type="predicted"/>